<dbReference type="Proteomes" id="UP000029518">
    <property type="component" value="Chromosome"/>
</dbReference>
<dbReference type="Pfam" id="PF00440">
    <property type="entry name" value="TetR_N"/>
    <property type="match status" value="1"/>
</dbReference>
<evidence type="ECO:0000259" key="3">
    <source>
        <dbReference type="PROSITE" id="PS50977"/>
    </source>
</evidence>
<evidence type="ECO:0000313" key="4">
    <source>
        <dbReference type="EMBL" id="AIQ57958.1"/>
    </source>
</evidence>
<organism evidence="4 5">
    <name type="scientific">Paenibacillus borealis</name>
    <dbReference type="NCBI Taxonomy" id="160799"/>
    <lineage>
        <taxon>Bacteria</taxon>
        <taxon>Bacillati</taxon>
        <taxon>Bacillota</taxon>
        <taxon>Bacilli</taxon>
        <taxon>Bacillales</taxon>
        <taxon>Paenibacillaceae</taxon>
        <taxon>Paenibacillus</taxon>
    </lineage>
</organism>
<dbReference type="PROSITE" id="PS01081">
    <property type="entry name" value="HTH_TETR_1"/>
    <property type="match status" value="1"/>
</dbReference>
<dbReference type="Pfam" id="PF21303">
    <property type="entry name" value="TetR_C_39"/>
    <property type="match status" value="1"/>
</dbReference>
<dbReference type="PROSITE" id="PS50977">
    <property type="entry name" value="HTH_TETR_2"/>
    <property type="match status" value="1"/>
</dbReference>
<protein>
    <submittedName>
        <fullName evidence="4">TetR family transcriptional regulator</fullName>
    </submittedName>
</protein>
<dbReference type="InterPro" id="IPR050624">
    <property type="entry name" value="HTH-type_Tx_Regulator"/>
</dbReference>
<keyword evidence="5" id="KW-1185">Reference proteome</keyword>
<proteinExistence type="predicted"/>
<sequence>MRIVKEAEIRRNEILDAAEELFGQKGFDGTSTGDILGKVGIARGTLYYHFKSKEDIMDALIERTNANILGAAQHIAADKSIPVIDRILRVVMALNISGGGGSSTEIMEHIHKPQNALMHQKIQKAIISGVPPILTPIICEGIEQGIFNTQYPYECMEMVVIYANTIFDDDMVEMTDEVRMSRILAFISNVERLLGAESGSLMSVMQMFGYGDGARDDDGE</sequence>
<evidence type="ECO:0000256" key="1">
    <source>
        <dbReference type="ARBA" id="ARBA00023125"/>
    </source>
</evidence>
<dbReference type="PANTHER" id="PTHR43479:SF11">
    <property type="entry name" value="ACREF_ENVCD OPERON REPRESSOR-RELATED"/>
    <property type="match status" value="1"/>
</dbReference>
<name>A0A089LFQ0_PAEBO</name>
<dbReference type="Gene3D" id="1.10.357.10">
    <property type="entry name" value="Tetracycline Repressor, domain 2"/>
    <property type="match status" value="1"/>
</dbReference>
<dbReference type="InterPro" id="IPR023772">
    <property type="entry name" value="DNA-bd_HTH_TetR-type_CS"/>
</dbReference>
<dbReference type="InterPro" id="IPR001647">
    <property type="entry name" value="HTH_TetR"/>
</dbReference>
<dbReference type="InterPro" id="IPR049149">
    <property type="entry name" value="TetR/AcrR_C"/>
</dbReference>
<gene>
    <name evidence="4" type="ORF">PBOR_14240</name>
</gene>
<dbReference type="RefSeq" id="WP_042212424.1">
    <property type="nucleotide sequence ID" value="NZ_CP009285.1"/>
</dbReference>
<dbReference type="SUPFAM" id="SSF46689">
    <property type="entry name" value="Homeodomain-like"/>
    <property type="match status" value="1"/>
</dbReference>
<feature type="DNA-binding region" description="H-T-H motif" evidence="2">
    <location>
        <begin position="31"/>
        <end position="50"/>
    </location>
</feature>
<evidence type="ECO:0000313" key="5">
    <source>
        <dbReference type="Proteomes" id="UP000029518"/>
    </source>
</evidence>
<dbReference type="GO" id="GO:0003677">
    <property type="term" value="F:DNA binding"/>
    <property type="evidence" value="ECO:0007669"/>
    <property type="project" value="UniProtKB-UniRule"/>
</dbReference>
<dbReference type="HOGENOM" id="CLU_069356_29_2_9"/>
<dbReference type="InterPro" id="IPR009057">
    <property type="entry name" value="Homeodomain-like_sf"/>
</dbReference>
<dbReference type="PRINTS" id="PR00455">
    <property type="entry name" value="HTHTETR"/>
</dbReference>
<evidence type="ECO:0000256" key="2">
    <source>
        <dbReference type="PROSITE-ProRule" id="PRU00335"/>
    </source>
</evidence>
<dbReference type="AlphaFoldDB" id="A0A089LFQ0"/>
<dbReference type="EMBL" id="CP009285">
    <property type="protein sequence ID" value="AIQ57958.1"/>
    <property type="molecule type" value="Genomic_DNA"/>
</dbReference>
<keyword evidence="1 2" id="KW-0238">DNA-binding</keyword>
<dbReference type="OrthoDB" id="9814200at2"/>
<accession>A0A089LFQ0</accession>
<feature type="domain" description="HTH tetR-type" evidence="3">
    <location>
        <begin position="8"/>
        <end position="68"/>
    </location>
</feature>
<dbReference type="KEGG" id="pbd:PBOR_14240"/>
<reference evidence="4" key="1">
    <citation type="submission" date="2014-08" db="EMBL/GenBank/DDBJ databases">
        <title>Comparative genomics of the Paenibacillus odorifer group.</title>
        <authorList>
            <person name="den Bakker H.C."/>
            <person name="Tsai Y.-C.Y.-C."/>
            <person name="Martin N."/>
            <person name="Korlach J."/>
            <person name="Wiedmann M."/>
        </authorList>
    </citation>
    <scope>NUCLEOTIDE SEQUENCE [LARGE SCALE GENOMIC DNA]</scope>
    <source>
        <strain evidence="4">DSM 13188</strain>
    </source>
</reference>
<dbReference type="PANTHER" id="PTHR43479">
    <property type="entry name" value="ACREF/ENVCD OPERON REPRESSOR-RELATED"/>
    <property type="match status" value="1"/>
</dbReference>